<dbReference type="PROSITE" id="PS50943">
    <property type="entry name" value="HTH_CROC1"/>
    <property type="match status" value="1"/>
</dbReference>
<protein>
    <submittedName>
        <fullName evidence="2">Helix-turn-helix transcriptional regulator</fullName>
    </submittedName>
</protein>
<reference evidence="2 3" key="1">
    <citation type="submission" date="2020-02" db="EMBL/GenBank/DDBJ databases">
        <title>Comparative genomics of sulfur disproportionating microorganisms.</title>
        <authorList>
            <person name="Ward L.M."/>
            <person name="Bertran E."/>
            <person name="Johnston D.T."/>
        </authorList>
    </citation>
    <scope>NUCLEOTIDE SEQUENCE [LARGE SCALE GENOMIC DNA]</scope>
    <source>
        <strain evidence="2 3">DSM 3696</strain>
    </source>
</reference>
<dbReference type="CDD" id="cd00093">
    <property type="entry name" value="HTH_XRE"/>
    <property type="match status" value="1"/>
</dbReference>
<dbReference type="Proteomes" id="UP000469724">
    <property type="component" value="Unassembled WGS sequence"/>
</dbReference>
<dbReference type="AlphaFoldDB" id="A0A7K3NPT2"/>
<dbReference type="Pfam" id="PF01381">
    <property type="entry name" value="HTH_3"/>
    <property type="match status" value="1"/>
</dbReference>
<organism evidence="2 3">
    <name type="scientific">Desulfolutivibrio sulfodismutans</name>
    <dbReference type="NCBI Taxonomy" id="63561"/>
    <lineage>
        <taxon>Bacteria</taxon>
        <taxon>Pseudomonadati</taxon>
        <taxon>Thermodesulfobacteriota</taxon>
        <taxon>Desulfovibrionia</taxon>
        <taxon>Desulfovibrionales</taxon>
        <taxon>Desulfovibrionaceae</taxon>
        <taxon>Desulfolutivibrio</taxon>
    </lineage>
</organism>
<dbReference type="GO" id="GO:0003677">
    <property type="term" value="F:DNA binding"/>
    <property type="evidence" value="ECO:0007669"/>
    <property type="project" value="InterPro"/>
</dbReference>
<dbReference type="EMBL" id="JAAGRQ010000079">
    <property type="protein sequence ID" value="NDY58117.1"/>
    <property type="molecule type" value="Genomic_DNA"/>
</dbReference>
<dbReference type="Gene3D" id="1.10.260.40">
    <property type="entry name" value="lambda repressor-like DNA-binding domains"/>
    <property type="match status" value="1"/>
</dbReference>
<comment type="caution">
    <text evidence="2">The sequence shown here is derived from an EMBL/GenBank/DDBJ whole genome shotgun (WGS) entry which is preliminary data.</text>
</comment>
<keyword evidence="3" id="KW-1185">Reference proteome</keyword>
<evidence type="ECO:0000313" key="3">
    <source>
        <dbReference type="Proteomes" id="UP000469724"/>
    </source>
</evidence>
<evidence type="ECO:0000259" key="1">
    <source>
        <dbReference type="PROSITE" id="PS50943"/>
    </source>
</evidence>
<proteinExistence type="predicted"/>
<accession>A0A7K3NPT2</accession>
<name>A0A7K3NPT2_9BACT</name>
<gene>
    <name evidence="2" type="ORF">G3N56_15385</name>
</gene>
<evidence type="ECO:0000313" key="2">
    <source>
        <dbReference type="EMBL" id="NDY58117.1"/>
    </source>
</evidence>
<feature type="domain" description="HTH cro/C1-type" evidence="1">
    <location>
        <begin position="55"/>
        <end position="109"/>
    </location>
</feature>
<dbReference type="SMART" id="SM00530">
    <property type="entry name" value="HTH_XRE"/>
    <property type="match status" value="1"/>
</dbReference>
<dbReference type="InterPro" id="IPR010982">
    <property type="entry name" value="Lambda_DNA-bd_dom_sf"/>
</dbReference>
<sequence>MTTPTRHQIIEQDGRPLFVVVPYDDYLELTGEAAPTATIPHEVIRRTVLEGISLMRAWREHKGLTQATVAEAMGVSQAAYAAMERPDARPRHVTLQKVARAMGLVAEQLQPADE</sequence>
<dbReference type="RefSeq" id="WP_163303194.1">
    <property type="nucleotide sequence ID" value="NZ_JAAGRQ010000079.1"/>
</dbReference>
<dbReference type="SUPFAM" id="SSF47413">
    <property type="entry name" value="lambda repressor-like DNA-binding domains"/>
    <property type="match status" value="1"/>
</dbReference>
<dbReference type="InterPro" id="IPR001387">
    <property type="entry name" value="Cro/C1-type_HTH"/>
</dbReference>